<proteinExistence type="predicted"/>
<dbReference type="PATRIC" id="fig|1423749.3.peg.693"/>
<comment type="caution">
    <text evidence="3">The sequence shown here is derived from an EMBL/GenBank/DDBJ whole genome shotgun (WGS) entry which is preliminary data.</text>
</comment>
<dbReference type="EMBL" id="AZFN01000019">
    <property type="protein sequence ID" value="KRM01330.1"/>
    <property type="molecule type" value="Genomic_DNA"/>
</dbReference>
<dbReference type="GO" id="GO:0016787">
    <property type="term" value="F:hydrolase activity"/>
    <property type="evidence" value="ECO:0007669"/>
    <property type="project" value="UniProtKB-KW"/>
</dbReference>
<evidence type="ECO:0000313" key="4">
    <source>
        <dbReference type="Proteomes" id="UP000051739"/>
    </source>
</evidence>
<accession>A0A0R1V733</accession>
<dbReference type="RefSeq" id="WP_056937710.1">
    <property type="nucleotide sequence ID" value="NZ_AZFN01000019.1"/>
</dbReference>
<dbReference type="SUPFAM" id="SSF53474">
    <property type="entry name" value="alpha/beta-Hydrolases"/>
    <property type="match status" value="1"/>
</dbReference>
<organism evidence="3 4">
    <name type="scientific">Limosilactobacillus gastricus DSM 16045</name>
    <dbReference type="NCBI Taxonomy" id="1423749"/>
    <lineage>
        <taxon>Bacteria</taxon>
        <taxon>Bacillati</taxon>
        <taxon>Bacillota</taxon>
        <taxon>Bacilli</taxon>
        <taxon>Lactobacillales</taxon>
        <taxon>Lactobacillaceae</taxon>
        <taxon>Limosilactobacillus</taxon>
    </lineage>
</organism>
<dbReference type="InterPro" id="IPR029058">
    <property type="entry name" value="AB_hydrolase_fold"/>
</dbReference>
<reference evidence="3 4" key="1">
    <citation type="journal article" date="2015" name="Genome Announc.">
        <title>Expanding the biotechnology potential of lactobacilli through comparative genomics of 213 strains and associated genera.</title>
        <authorList>
            <person name="Sun Z."/>
            <person name="Harris H.M."/>
            <person name="McCann A."/>
            <person name="Guo C."/>
            <person name="Argimon S."/>
            <person name="Zhang W."/>
            <person name="Yang X."/>
            <person name="Jeffery I.B."/>
            <person name="Cooney J.C."/>
            <person name="Kagawa T.F."/>
            <person name="Liu W."/>
            <person name="Song Y."/>
            <person name="Salvetti E."/>
            <person name="Wrobel A."/>
            <person name="Rasinkangas P."/>
            <person name="Parkhill J."/>
            <person name="Rea M.C."/>
            <person name="O'Sullivan O."/>
            <person name="Ritari J."/>
            <person name="Douillard F.P."/>
            <person name="Paul Ross R."/>
            <person name="Yang R."/>
            <person name="Briner A.E."/>
            <person name="Felis G.E."/>
            <person name="de Vos W.M."/>
            <person name="Barrangou R."/>
            <person name="Klaenhammer T.R."/>
            <person name="Caufield P.W."/>
            <person name="Cui Y."/>
            <person name="Zhang H."/>
            <person name="O'Toole P.W."/>
        </authorList>
    </citation>
    <scope>NUCLEOTIDE SEQUENCE [LARGE SCALE GENOMIC DNA]</scope>
    <source>
        <strain evidence="3 4">DSM 16045</strain>
    </source>
</reference>
<evidence type="ECO:0000259" key="2">
    <source>
        <dbReference type="Pfam" id="PF20434"/>
    </source>
</evidence>
<protein>
    <recommendedName>
        <fullName evidence="2">BD-FAE-like domain-containing protein</fullName>
    </recommendedName>
</protein>
<gene>
    <name evidence="3" type="ORF">FC60_GL000687</name>
</gene>
<dbReference type="InterPro" id="IPR049492">
    <property type="entry name" value="BD-FAE-like_dom"/>
</dbReference>
<feature type="domain" description="BD-FAE-like" evidence="2">
    <location>
        <begin position="45"/>
        <end position="248"/>
    </location>
</feature>
<dbReference type="AlphaFoldDB" id="A0A0R1V733"/>
<dbReference type="Proteomes" id="UP000051739">
    <property type="component" value="Unassembled WGS sequence"/>
</dbReference>
<dbReference type="Gene3D" id="3.40.50.1820">
    <property type="entry name" value="alpha/beta hydrolase"/>
    <property type="match status" value="1"/>
</dbReference>
<dbReference type="InterPro" id="IPR050300">
    <property type="entry name" value="GDXG_lipolytic_enzyme"/>
</dbReference>
<evidence type="ECO:0000313" key="3">
    <source>
        <dbReference type="EMBL" id="KRM01330.1"/>
    </source>
</evidence>
<name>A0A0R1V733_9LACO</name>
<keyword evidence="1" id="KW-0378">Hydrolase</keyword>
<sequence length="291" mass="32853">MPIKELTNNPTWAGQLRLIERVAYACADGKPQYLSILAPWVQRYPSTRTTPRPLIVFVQGSSWRLPTLGEQIPQLVDFAKQGYIVATVQHRNSLDGHPFPAFLEDVKTAIRYLRAHAVEYMIDPNRVAIWGTSSGANTALLVGLTGNDQRYQTRDYPDQSDAVSAVVSCFAPTDVQDTFQYTAMVPGNDVLQYALFGPDQSEWDEQKIAMSPVHQIKAGVTYPPFLLFHGDQDKTVPYQEMETMYQALVDQGASVEAYRVKGADHERDFWSAAVYKTVLEFLNRYEQEGKH</sequence>
<dbReference type="Pfam" id="PF20434">
    <property type="entry name" value="BD-FAE"/>
    <property type="match status" value="1"/>
</dbReference>
<dbReference type="PANTHER" id="PTHR48081">
    <property type="entry name" value="AB HYDROLASE SUPERFAMILY PROTEIN C4A8.06C"/>
    <property type="match status" value="1"/>
</dbReference>
<keyword evidence="4" id="KW-1185">Reference proteome</keyword>
<dbReference type="PANTHER" id="PTHR48081:SF13">
    <property type="entry name" value="ALPHA_BETA HYDROLASE"/>
    <property type="match status" value="1"/>
</dbReference>
<evidence type="ECO:0000256" key="1">
    <source>
        <dbReference type="ARBA" id="ARBA00022801"/>
    </source>
</evidence>